<dbReference type="EMBL" id="SMKE01000229">
    <property type="protein sequence ID" value="TDB97494.1"/>
    <property type="molecule type" value="Genomic_DNA"/>
</dbReference>
<accession>A0ABY2DMM9</accession>
<reference evidence="3 4" key="1">
    <citation type="submission" date="2019-02" db="EMBL/GenBank/DDBJ databases">
        <title>Draft genome sequences of novel Actinobacteria.</title>
        <authorList>
            <person name="Sahin N."/>
            <person name="Ay H."/>
            <person name="Saygin H."/>
        </authorList>
    </citation>
    <scope>NUCLEOTIDE SEQUENCE [LARGE SCALE GENOMIC DNA]</scope>
    <source>
        <strain evidence="3 4">JCM 30529</strain>
    </source>
</reference>
<feature type="compositionally biased region" description="Basic and acidic residues" evidence="1">
    <location>
        <begin position="108"/>
        <end position="119"/>
    </location>
</feature>
<dbReference type="InterPro" id="IPR001387">
    <property type="entry name" value="Cro/C1-type_HTH"/>
</dbReference>
<dbReference type="InterPro" id="IPR010982">
    <property type="entry name" value="Lambda_DNA-bd_dom_sf"/>
</dbReference>
<dbReference type="SUPFAM" id="SSF48452">
    <property type="entry name" value="TPR-like"/>
    <property type="match status" value="1"/>
</dbReference>
<evidence type="ECO:0000313" key="4">
    <source>
        <dbReference type="Proteomes" id="UP000295626"/>
    </source>
</evidence>
<dbReference type="Pfam" id="PF13181">
    <property type="entry name" value="TPR_8"/>
    <property type="match status" value="1"/>
</dbReference>
<protein>
    <recommendedName>
        <fullName evidence="2">HTH cro/C1-type domain-containing protein</fullName>
    </recommendedName>
</protein>
<comment type="caution">
    <text evidence="3">The sequence shown here is derived from an EMBL/GenBank/DDBJ whole genome shotgun (WGS) entry which is preliminary data.</text>
</comment>
<organism evidence="3 4">
    <name type="scientific">Micromonospora fluostatini</name>
    <dbReference type="NCBI Taxonomy" id="1629071"/>
    <lineage>
        <taxon>Bacteria</taxon>
        <taxon>Bacillati</taxon>
        <taxon>Actinomycetota</taxon>
        <taxon>Actinomycetes</taxon>
        <taxon>Micromonosporales</taxon>
        <taxon>Micromonosporaceae</taxon>
        <taxon>Micromonospora</taxon>
    </lineage>
</organism>
<dbReference type="Gene3D" id="1.25.40.10">
    <property type="entry name" value="Tetratricopeptide repeat domain"/>
    <property type="match status" value="1"/>
</dbReference>
<dbReference type="SMART" id="SM00530">
    <property type="entry name" value="HTH_XRE"/>
    <property type="match status" value="1"/>
</dbReference>
<feature type="domain" description="HTH cro/C1-type" evidence="2">
    <location>
        <begin position="20"/>
        <end position="73"/>
    </location>
</feature>
<dbReference type="PROSITE" id="PS50943">
    <property type="entry name" value="HTH_CROC1"/>
    <property type="match status" value="1"/>
</dbReference>
<dbReference type="InterPro" id="IPR011990">
    <property type="entry name" value="TPR-like_helical_dom_sf"/>
</dbReference>
<name>A0ABY2DMM9_9ACTN</name>
<gene>
    <name evidence="3" type="ORF">E1091_08425</name>
</gene>
<proteinExistence type="predicted"/>
<evidence type="ECO:0000313" key="3">
    <source>
        <dbReference type="EMBL" id="TDB97494.1"/>
    </source>
</evidence>
<keyword evidence="4" id="KW-1185">Reference proteome</keyword>
<dbReference type="CDD" id="cd00093">
    <property type="entry name" value="HTH_XRE"/>
    <property type="match status" value="1"/>
</dbReference>
<dbReference type="InterPro" id="IPR019734">
    <property type="entry name" value="TPR_rpt"/>
</dbReference>
<dbReference type="Gene3D" id="1.10.260.40">
    <property type="entry name" value="lambda repressor-like DNA-binding domains"/>
    <property type="match status" value="1"/>
</dbReference>
<sequence length="436" mass="47398">MSGSSPTDLTQARAELGKHLAQARKAAGYTQETLAPLTHYVRSTIANVERGRQNVNRDFWVRCDTILNTGGSLAAGYDRLREIASGTSTMRESDARAVVRLPEAGSEIPDRHPERHDPGDQDPFGSSTAFSVGTADPSLVPHWMGMLRILAASHDVFGPRRIYDVVRGEIAIIHQAVATTTGRSLSELQRVEARWAELASWTADNLGDSQNAEYWLRHALALSTAARDRRTAAYVLMRQAQRAAERHDAPRALALAHASTHNSTLTARDQALCAVRRAQAHAIAGDSAACGAALQAAHKLVAVASDGDDPDTIGHHCGLAYIVAHEGQCHTLLDRPKQAVTILNEVLRSWPSTYRQDEGLARVWLATAYALLGHLDEAIDQAEQALSLAAEAGSLRLTRALRRVDVLLAPHRAKPQVEHFRARYALAHRLSGTMAP</sequence>
<evidence type="ECO:0000256" key="1">
    <source>
        <dbReference type="SAM" id="MobiDB-lite"/>
    </source>
</evidence>
<dbReference type="Proteomes" id="UP000295626">
    <property type="component" value="Unassembled WGS sequence"/>
</dbReference>
<dbReference type="SUPFAM" id="SSF47413">
    <property type="entry name" value="lambda repressor-like DNA-binding domains"/>
    <property type="match status" value="1"/>
</dbReference>
<dbReference type="Pfam" id="PF13560">
    <property type="entry name" value="HTH_31"/>
    <property type="match status" value="1"/>
</dbReference>
<evidence type="ECO:0000259" key="2">
    <source>
        <dbReference type="PROSITE" id="PS50943"/>
    </source>
</evidence>
<feature type="region of interest" description="Disordered" evidence="1">
    <location>
        <begin position="102"/>
        <end position="131"/>
    </location>
</feature>